<dbReference type="InterPro" id="IPR001932">
    <property type="entry name" value="PPM-type_phosphatase-like_dom"/>
</dbReference>
<dbReference type="OrthoDB" id="9801841at2"/>
<dbReference type="EMBL" id="VAUV01000007">
    <property type="protein sequence ID" value="TLD70740.1"/>
    <property type="molecule type" value="Genomic_DNA"/>
</dbReference>
<dbReference type="GO" id="GO:0004722">
    <property type="term" value="F:protein serine/threonine phosphatase activity"/>
    <property type="evidence" value="ECO:0007669"/>
    <property type="project" value="InterPro"/>
</dbReference>
<keyword evidence="4" id="KW-1185">Reference proteome</keyword>
<dbReference type="CDD" id="cd00143">
    <property type="entry name" value="PP2Cc"/>
    <property type="match status" value="1"/>
</dbReference>
<accession>A0A5R8KEM3</accession>
<dbReference type="PANTHER" id="PTHR47992">
    <property type="entry name" value="PROTEIN PHOSPHATASE"/>
    <property type="match status" value="1"/>
</dbReference>
<evidence type="ECO:0000313" key="3">
    <source>
        <dbReference type="EMBL" id="TLD70740.1"/>
    </source>
</evidence>
<dbReference type="InterPro" id="IPR036457">
    <property type="entry name" value="PPM-type-like_dom_sf"/>
</dbReference>
<sequence length="289" mass="31713">MTLSKEARPVSEANEGAGQMVHWSGMTHRGRVRANNEDAFLALTFDATGVRYLGKIGEASLGGADFVFAVSDGMGGAQSGEYASRIAVEKITKLLPRSFHLSAQHLASGFQDILAEVFHGIHEEMTRLSRCYEECRGMGATLSMAWFSPGWMYFGHIGDSRIYYLPKAGGIRQVTNDDSHVGWLRRQGKINEREQRTHPRKNVLQKALGADHQFVEPQVGAVGWEKGDRFLLCTDGLIDGLWDHSLDEVLRQPGSKMSAVPAQRLVEEALDASGRDNITAVVVEVGGDV</sequence>
<feature type="domain" description="PPM-type phosphatase" evidence="2">
    <location>
        <begin position="22"/>
        <end position="285"/>
    </location>
</feature>
<dbReference type="PROSITE" id="PS51746">
    <property type="entry name" value="PPM_2"/>
    <property type="match status" value="1"/>
</dbReference>
<organism evidence="3 4">
    <name type="scientific">Phragmitibacter flavus</name>
    <dbReference type="NCBI Taxonomy" id="2576071"/>
    <lineage>
        <taxon>Bacteria</taxon>
        <taxon>Pseudomonadati</taxon>
        <taxon>Verrucomicrobiota</taxon>
        <taxon>Verrucomicrobiia</taxon>
        <taxon>Verrucomicrobiales</taxon>
        <taxon>Verrucomicrobiaceae</taxon>
        <taxon>Phragmitibacter</taxon>
    </lineage>
</organism>
<evidence type="ECO:0000259" key="2">
    <source>
        <dbReference type="PROSITE" id="PS51746"/>
    </source>
</evidence>
<dbReference type="Proteomes" id="UP000306196">
    <property type="component" value="Unassembled WGS sequence"/>
</dbReference>
<dbReference type="SMART" id="SM00332">
    <property type="entry name" value="PP2Cc"/>
    <property type="match status" value="1"/>
</dbReference>
<dbReference type="SMART" id="SM00331">
    <property type="entry name" value="PP2C_SIG"/>
    <property type="match status" value="1"/>
</dbReference>
<dbReference type="RefSeq" id="WP_138086211.1">
    <property type="nucleotide sequence ID" value="NZ_VAUV01000007.1"/>
</dbReference>
<comment type="caution">
    <text evidence="3">The sequence shown here is derived from an EMBL/GenBank/DDBJ whole genome shotgun (WGS) entry which is preliminary data.</text>
</comment>
<reference evidence="3 4" key="1">
    <citation type="submission" date="2019-05" db="EMBL/GenBank/DDBJ databases">
        <title>Verrucobacter flavum gen. nov., sp. nov. a new member of the family Verrucomicrobiaceae.</title>
        <authorList>
            <person name="Szuroczki S."/>
            <person name="Abbaszade G."/>
            <person name="Szabo A."/>
            <person name="Felfoldi T."/>
            <person name="Schumann P."/>
            <person name="Boka K."/>
            <person name="Keki Z."/>
            <person name="Toumi M."/>
            <person name="Toth E."/>
        </authorList>
    </citation>
    <scope>NUCLEOTIDE SEQUENCE [LARGE SCALE GENOMIC DNA]</scope>
    <source>
        <strain evidence="3 4">MG-N-17</strain>
    </source>
</reference>
<dbReference type="Gene3D" id="3.60.40.10">
    <property type="entry name" value="PPM-type phosphatase domain"/>
    <property type="match status" value="1"/>
</dbReference>
<gene>
    <name evidence="3" type="ORF">FEM03_10535</name>
</gene>
<dbReference type="Pfam" id="PF13672">
    <property type="entry name" value="PP2C_2"/>
    <property type="match status" value="1"/>
</dbReference>
<dbReference type="AlphaFoldDB" id="A0A5R8KEM3"/>
<proteinExistence type="predicted"/>
<dbReference type="InterPro" id="IPR015655">
    <property type="entry name" value="PP2C"/>
</dbReference>
<name>A0A5R8KEM3_9BACT</name>
<feature type="region of interest" description="Disordered" evidence="1">
    <location>
        <begin position="1"/>
        <end position="21"/>
    </location>
</feature>
<evidence type="ECO:0000256" key="1">
    <source>
        <dbReference type="SAM" id="MobiDB-lite"/>
    </source>
</evidence>
<protein>
    <submittedName>
        <fullName evidence="3">Serine/threonine-protein phosphatase</fullName>
    </submittedName>
</protein>
<dbReference type="SUPFAM" id="SSF81606">
    <property type="entry name" value="PP2C-like"/>
    <property type="match status" value="1"/>
</dbReference>
<evidence type="ECO:0000313" key="4">
    <source>
        <dbReference type="Proteomes" id="UP000306196"/>
    </source>
</evidence>